<dbReference type="GO" id="GO:0016787">
    <property type="term" value="F:hydrolase activity"/>
    <property type="evidence" value="ECO:0007669"/>
    <property type="project" value="UniProtKB-KW"/>
</dbReference>
<keyword evidence="2" id="KW-0378">Hydrolase</keyword>
<evidence type="ECO:0000313" key="3">
    <source>
        <dbReference type="Proteomes" id="UP000574067"/>
    </source>
</evidence>
<dbReference type="RefSeq" id="WP_169159255.1">
    <property type="nucleotide sequence ID" value="NZ_JABBFW010000002.1"/>
</dbReference>
<evidence type="ECO:0000259" key="1">
    <source>
        <dbReference type="SMART" id="SM00849"/>
    </source>
</evidence>
<evidence type="ECO:0000313" key="2">
    <source>
        <dbReference type="EMBL" id="NML14370.1"/>
    </source>
</evidence>
<protein>
    <submittedName>
        <fullName evidence="2">MBL fold metallo-hydrolase</fullName>
    </submittedName>
</protein>
<dbReference type="AlphaFoldDB" id="A0A848F7Z2"/>
<dbReference type="SUPFAM" id="SSF56281">
    <property type="entry name" value="Metallo-hydrolase/oxidoreductase"/>
    <property type="match status" value="1"/>
</dbReference>
<proteinExistence type="predicted"/>
<dbReference type="InterPro" id="IPR050855">
    <property type="entry name" value="NDM-1-like"/>
</dbReference>
<dbReference type="PANTHER" id="PTHR42951:SF22">
    <property type="entry name" value="METALLO BETA-LACTAMASE SUPERFAMILY LIPOPROTEIN"/>
    <property type="match status" value="1"/>
</dbReference>
<dbReference type="EMBL" id="JABBFW010000002">
    <property type="protein sequence ID" value="NML14370.1"/>
    <property type="molecule type" value="Genomic_DNA"/>
</dbReference>
<sequence length="320" mass="34943">MTLPTFLQPAGAGVYAIDTGFQREGFDAAYLLVQDGRAAFIDTGTNHSVPRLLAALEALGLQREAVDLVIPTHVHLDHAGGVGLLMQALPEATLWAHPRGARHLIDPRVLYQGALAVYGAEEMERSYGRLVPVDAARVKTTEEGMSITLAGRTLRVLDTPGHARHHHCLWDEASAGVFTGDTFGLSYRELDVNGNAWVFPTSTPVQFEPDALRESVSRIAALRPERLYLTHFGAVQDVPRLKELLLEVLDGMVELGRRLQAAPGRHEALKDGLFELYLGSLRAHGCALSDAQIHELLEMDIELNAQGIEVWLDKEAKAAG</sequence>
<dbReference type="Pfam" id="PF00753">
    <property type="entry name" value="Lactamase_B"/>
    <property type="match status" value="1"/>
</dbReference>
<name>A0A848F7Z2_9BURK</name>
<dbReference type="Proteomes" id="UP000574067">
    <property type="component" value="Unassembled WGS sequence"/>
</dbReference>
<dbReference type="InterPro" id="IPR001279">
    <property type="entry name" value="Metallo-B-lactamas"/>
</dbReference>
<dbReference type="CDD" id="cd07726">
    <property type="entry name" value="ST1585-like_MBL-fold"/>
    <property type="match status" value="1"/>
</dbReference>
<dbReference type="SMART" id="SM00849">
    <property type="entry name" value="Lactamase_B"/>
    <property type="match status" value="1"/>
</dbReference>
<dbReference type="InterPro" id="IPR037482">
    <property type="entry name" value="ST1585_MBL-fold"/>
</dbReference>
<gene>
    <name evidence="2" type="ORF">HHL10_05185</name>
</gene>
<accession>A0A848F7Z2</accession>
<dbReference type="PANTHER" id="PTHR42951">
    <property type="entry name" value="METALLO-BETA-LACTAMASE DOMAIN-CONTAINING"/>
    <property type="match status" value="1"/>
</dbReference>
<organism evidence="2 3">
    <name type="scientific">Azohydromonas caseinilytica</name>
    <dbReference type="NCBI Taxonomy" id="2728836"/>
    <lineage>
        <taxon>Bacteria</taxon>
        <taxon>Pseudomonadati</taxon>
        <taxon>Pseudomonadota</taxon>
        <taxon>Betaproteobacteria</taxon>
        <taxon>Burkholderiales</taxon>
        <taxon>Sphaerotilaceae</taxon>
        <taxon>Azohydromonas</taxon>
    </lineage>
</organism>
<dbReference type="Gene3D" id="3.60.15.10">
    <property type="entry name" value="Ribonuclease Z/Hydroxyacylglutathione hydrolase-like"/>
    <property type="match status" value="1"/>
</dbReference>
<keyword evidence="3" id="KW-1185">Reference proteome</keyword>
<dbReference type="InterPro" id="IPR036866">
    <property type="entry name" value="RibonucZ/Hydroxyglut_hydro"/>
</dbReference>
<reference evidence="2 3" key="1">
    <citation type="submission" date="2020-04" db="EMBL/GenBank/DDBJ databases">
        <title>Azohydromonas sp. isolated from soil.</title>
        <authorList>
            <person name="Dahal R.H."/>
        </authorList>
    </citation>
    <scope>NUCLEOTIDE SEQUENCE [LARGE SCALE GENOMIC DNA]</scope>
    <source>
        <strain evidence="2 3">G-1-1-14</strain>
    </source>
</reference>
<comment type="caution">
    <text evidence="2">The sequence shown here is derived from an EMBL/GenBank/DDBJ whole genome shotgun (WGS) entry which is preliminary data.</text>
</comment>
<feature type="domain" description="Metallo-beta-lactamase" evidence="1">
    <location>
        <begin position="26"/>
        <end position="231"/>
    </location>
</feature>